<dbReference type="AlphaFoldDB" id="A0A0M2HQQ2"/>
<proteinExistence type="predicted"/>
<sequence length="329" mass="36851">MLSPRWQGSVMGIRTEHPIVVHRRRDRPDIDDRRLAAEVKAGSVTRIVAGSFARTDEWQALTPMNRHFTRVLEVADRARGPVVLMLNSAAAVHGMDRIGAWPDRVDVRIPRASGGRSSGAVRRHALGFDDVELMEWRGHLVTTPAQTALDLAAASQFRDAVIAIDQALWERRKGGALTDVDALRALVDATWRRGFRRVPAAIAFGTPLSDSVRESEGRVLLDRLGFPRPVLQKKFVLPNGRIARPDYYFEDFDHAAEFDGTGKYFDPDLLAGRTPQQALLEEKDRSDALRRMVSALSRWRTPAHLKPTLLYDILTADGLPSRLPRPRGH</sequence>
<protein>
    <recommendedName>
        <fullName evidence="3">Transcriptional regulator, AbiEi antitoxin, Type IV TA system</fullName>
    </recommendedName>
</protein>
<organism evidence="1 2">
    <name type="scientific">Microbacterium hydrocarbonoxydans</name>
    <dbReference type="NCBI Taxonomy" id="273678"/>
    <lineage>
        <taxon>Bacteria</taxon>
        <taxon>Bacillati</taxon>
        <taxon>Actinomycetota</taxon>
        <taxon>Actinomycetes</taxon>
        <taxon>Micrococcales</taxon>
        <taxon>Microbacteriaceae</taxon>
        <taxon>Microbacterium</taxon>
    </lineage>
</organism>
<dbReference type="Proteomes" id="UP000033900">
    <property type="component" value="Unassembled WGS sequence"/>
</dbReference>
<evidence type="ECO:0008006" key="3">
    <source>
        <dbReference type="Google" id="ProtNLM"/>
    </source>
</evidence>
<name>A0A0M2HQQ2_9MICO</name>
<dbReference type="EMBL" id="JYJB01000010">
    <property type="protein sequence ID" value="KJL46801.1"/>
    <property type="molecule type" value="Genomic_DNA"/>
</dbReference>
<evidence type="ECO:0000313" key="2">
    <source>
        <dbReference type="Proteomes" id="UP000033900"/>
    </source>
</evidence>
<reference evidence="1 2" key="1">
    <citation type="submission" date="2015-02" db="EMBL/GenBank/DDBJ databases">
        <title>Draft genome sequences of ten Microbacterium spp. with emphasis on heavy metal contaminated environments.</title>
        <authorList>
            <person name="Corretto E."/>
        </authorList>
    </citation>
    <scope>NUCLEOTIDE SEQUENCE [LARGE SCALE GENOMIC DNA]</scope>
    <source>
        <strain evidence="1 2">SA35</strain>
    </source>
</reference>
<gene>
    <name evidence="1" type="ORF">RS84_03442</name>
</gene>
<dbReference type="STRING" id="273678.RS84_03442"/>
<keyword evidence="2" id="KW-1185">Reference proteome</keyword>
<accession>A0A0M2HQQ2</accession>
<comment type="caution">
    <text evidence="1">The sequence shown here is derived from an EMBL/GenBank/DDBJ whole genome shotgun (WGS) entry which is preliminary data.</text>
</comment>
<dbReference type="PATRIC" id="fig|273678.4.peg.3438"/>
<evidence type="ECO:0000313" key="1">
    <source>
        <dbReference type="EMBL" id="KJL46801.1"/>
    </source>
</evidence>